<name>A0ABY9YRQ9_9GAMM</name>
<dbReference type="InterPro" id="IPR050789">
    <property type="entry name" value="Diverse_Enzym_Activities"/>
</dbReference>
<reference evidence="4 5" key="1">
    <citation type="submission" date="2022-12" db="EMBL/GenBank/DDBJ databases">
        <title>Two new species, Stenotrophomonas aracearum and Stenotrophomonas oahuensis, isolated from Anthurium (Araceae family) in Hawaii.</title>
        <authorList>
            <person name="Chunag S.C."/>
            <person name="Dobhal S."/>
            <person name="Alvarez A."/>
            <person name="Arif M."/>
        </authorList>
    </citation>
    <scope>NUCLEOTIDE SEQUENCE [LARGE SCALE GENOMIC DNA]</scope>
    <source>
        <strain evidence="4 5">A5586</strain>
    </source>
</reference>
<dbReference type="PANTHER" id="PTHR43283:SF18">
    <property type="match status" value="1"/>
</dbReference>
<dbReference type="InterPro" id="IPR012338">
    <property type="entry name" value="Beta-lactam/transpept-like"/>
</dbReference>
<keyword evidence="5" id="KW-1185">Reference proteome</keyword>
<dbReference type="Proteomes" id="UP001302072">
    <property type="component" value="Chromosome"/>
</dbReference>
<dbReference type="PANTHER" id="PTHR43283">
    <property type="entry name" value="BETA-LACTAMASE-RELATED"/>
    <property type="match status" value="1"/>
</dbReference>
<feature type="domain" description="Beta-lactamase-related" evidence="3">
    <location>
        <begin position="29"/>
        <end position="350"/>
    </location>
</feature>
<evidence type="ECO:0000313" key="4">
    <source>
        <dbReference type="EMBL" id="WNH53607.1"/>
    </source>
</evidence>
<gene>
    <name evidence="4" type="ORF">PDM29_04815</name>
</gene>
<feature type="region of interest" description="Disordered" evidence="1">
    <location>
        <begin position="228"/>
        <end position="248"/>
    </location>
</feature>
<accession>A0ABY9YRQ9</accession>
<protein>
    <submittedName>
        <fullName evidence="4">Serine hydrolase</fullName>
    </submittedName>
</protein>
<dbReference type="EMBL" id="CP115541">
    <property type="protein sequence ID" value="WNH53607.1"/>
    <property type="molecule type" value="Genomic_DNA"/>
</dbReference>
<evidence type="ECO:0000313" key="5">
    <source>
        <dbReference type="Proteomes" id="UP001302072"/>
    </source>
</evidence>
<dbReference type="InterPro" id="IPR001466">
    <property type="entry name" value="Beta-lactam-related"/>
</dbReference>
<proteinExistence type="predicted"/>
<evidence type="ECO:0000256" key="1">
    <source>
        <dbReference type="SAM" id="MobiDB-lite"/>
    </source>
</evidence>
<keyword evidence="4" id="KW-0378">Hydrolase</keyword>
<dbReference type="SUPFAM" id="SSF56601">
    <property type="entry name" value="beta-lactamase/transpeptidase-like"/>
    <property type="match status" value="1"/>
</dbReference>
<evidence type="ECO:0000256" key="2">
    <source>
        <dbReference type="SAM" id="SignalP"/>
    </source>
</evidence>
<evidence type="ECO:0000259" key="3">
    <source>
        <dbReference type="Pfam" id="PF00144"/>
    </source>
</evidence>
<organism evidence="4 5">
    <name type="scientific">Stenotrophomonas oahuensis</name>
    <dbReference type="NCBI Taxonomy" id="3003271"/>
    <lineage>
        <taxon>Bacteria</taxon>
        <taxon>Pseudomonadati</taxon>
        <taxon>Pseudomonadota</taxon>
        <taxon>Gammaproteobacteria</taxon>
        <taxon>Lysobacterales</taxon>
        <taxon>Lysobacteraceae</taxon>
        <taxon>Stenotrophomonas</taxon>
    </lineage>
</organism>
<dbReference type="Gene3D" id="3.40.710.10">
    <property type="entry name" value="DD-peptidase/beta-lactamase superfamily"/>
    <property type="match status" value="1"/>
</dbReference>
<dbReference type="GO" id="GO:0016787">
    <property type="term" value="F:hydrolase activity"/>
    <property type="evidence" value="ECO:0007669"/>
    <property type="project" value="UniProtKB-KW"/>
</dbReference>
<keyword evidence="2" id="KW-0732">Signal</keyword>
<dbReference type="Pfam" id="PF00144">
    <property type="entry name" value="Beta-lactamase"/>
    <property type="match status" value="1"/>
</dbReference>
<sequence>MRPFALLLSLLLPGPLLAADALPSAATVDAEMQRLMRATHAEGLALAIIDDGQVVQVHALGKRNAAGEPLTPDTVMYAASLTKAAFAYMVLQLVDEGVIDLDRPIAAYLDRPLPDYPDEKKYAPWSTLKDDPRWRQLTARMLLSHRSGFSNFAFLEPEGKLRIHFDPGTRYAYSGEGLILLQFVLERGLGLDVGTEMQRRVFDRFGMTRTSMMWREDFAGNLADGWAADGSTEPHDERSRVRAAGSMDTTPNDIARLAAGLVRGEGLSPASRREMVRAQWPITTASQFPTLQNELPPAQRRKDLAAGLGVVVFDGPQGHGFYKGGHDDAVGNTMVCVERGRRCVVILGNDVRAEAAFPALVRFVLGQTGAPWNWEYGKKEFAR</sequence>
<feature type="chain" id="PRO_5045584550" evidence="2">
    <location>
        <begin position="19"/>
        <end position="383"/>
    </location>
</feature>
<feature type="signal peptide" evidence="2">
    <location>
        <begin position="1"/>
        <end position="18"/>
    </location>
</feature>
<dbReference type="RefSeq" id="WP_311192749.1">
    <property type="nucleotide sequence ID" value="NZ_CP115541.1"/>
</dbReference>